<organism evidence="1 2">
    <name type="scientific">Colwellia psychrerythraea</name>
    <name type="common">Vibrio psychroerythus</name>
    <dbReference type="NCBI Taxonomy" id="28229"/>
    <lineage>
        <taxon>Bacteria</taxon>
        <taxon>Pseudomonadati</taxon>
        <taxon>Pseudomonadota</taxon>
        <taxon>Gammaproteobacteria</taxon>
        <taxon>Alteromonadales</taxon>
        <taxon>Colwelliaceae</taxon>
        <taxon>Colwellia</taxon>
    </lineage>
</organism>
<sequence length="40" mass="4518">MANLSMVDKRLLEDLFGMGGDDALGFSERNLLQEWLSHHA</sequence>
<dbReference type="PATRIC" id="fig|28229.4.peg.3574"/>
<proteinExistence type="predicted"/>
<reference evidence="1 2" key="1">
    <citation type="submission" date="2014-08" db="EMBL/GenBank/DDBJ databases">
        <title>Genomic and Phenotypic Diversity of Colwellia psychrerythraea strains from Disparate Marine Basins.</title>
        <authorList>
            <person name="Techtmann S.M."/>
            <person name="Stelling S.C."/>
            <person name="Utturkar S.M."/>
            <person name="Alshibli N."/>
            <person name="Harris A."/>
            <person name="Brown S.D."/>
            <person name="Hazen T.C."/>
        </authorList>
    </citation>
    <scope>NUCLEOTIDE SEQUENCE [LARGE SCALE GENOMIC DNA]</scope>
    <source>
        <strain evidence="1 2">ND2E</strain>
    </source>
</reference>
<evidence type="ECO:0000313" key="2">
    <source>
        <dbReference type="Proteomes" id="UP000029843"/>
    </source>
</evidence>
<dbReference type="EMBL" id="JQED01000047">
    <property type="protein sequence ID" value="KGJ88388.1"/>
    <property type="molecule type" value="Genomic_DNA"/>
</dbReference>
<dbReference type="AlphaFoldDB" id="A0A099KFI2"/>
<dbReference type="RefSeq" id="WP_263281889.1">
    <property type="nucleotide sequence ID" value="NZ_JQED01000047.1"/>
</dbReference>
<accession>A0A099KFI2</accession>
<dbReference type="Proteomes" id="UP000029843">
    <property type="component" value="Unassembled WGS sequence"/>
</dbReference>
<protein>
    <submittedName>
        <fullName evidence="1">Uncharacterized protein</fullName>
    </submittedName>
</protein>
<gene>
    <name evidence="1" type="ORF">ND2E_4224</name>
</gene>
<evidence type="ECO:0000313" key="1">
    <source>
        <dbReference type="EMBL" id="KGJ88388.1"/>
    </source>
</evidence>
<comment type="caution">
    <text evidence="1">The sequence shown here is derived from an EMBL/GenBank/DDBJ whole genome shotgun (WGS) entry which is preliminary data.</text>
</comment>
<name>A0A099KFI2_COLPS</name>